<name>A0A7J8TGX9_GOSDV</name>
<accession>A0A7J8TGX9</accession>
<sequence>MPLIGLQKSLWLVAIATSCWIVWLSRNGIVFERFVTTIDVLLFHPKMRVLMWARAIHNECIFSESDWWRSQVKCIVGGRSMRTRDLVWDPPPMGRIKFNMAGFVMNEIAACGGVLRDDNGVVLALFSGSCAARALEMAVLMVIKEAAKMVIDNLFANIEGSLRRMAEVRIEVTNQGKNGMEKALAKVENFASQEEEEAAMIPLGSEGPDDAVSYKHCFVGSFLTSSGINFPPMKVTLANVWHPIGGISIFDLNEGRYIFRLYHKVDVDRIEAGGSWTFKFHLLVMHRLRGREDPMVSLVTINF</sequence>
<dbReference type="Proteomes" id="UP000593561">
    <property type="component" value="Unassembled WGS sequence"/>
</dbReference>
<proteinExistence type="predicted"/>
<dbReference type="InterPro" id="IPR025558">
    <property type="entry name" value="DUF4283"/>
</dbReference>
<evidence type="ECO:0000313" key="2">
    <source>
        <dbReference type="EMBL" id="MBA0637449.1"/>
    </source>
</evidence>
<evidence type="ECO:0000259" key="1">
    <source>
        <dbReference type="Pfam" id="PF14111"/>
    </source>
</evidence>
<protein>
    <recommendedName>
        <fullName evidence="1">DUF4283 domain-containing protein</fullName>
    </recommendedName>
</protein>
<feature type="domain" description="DUF4283" evidence="1">
    <location>
        <begin position="213"/>
        <end position="294"/>
    </location>
</feature>
<keyword evidence="3" id="KW-1185">Reference proteome</keyword>
<gene>
    <name evidence="2" type="ORF">Godav_025062</name>
</gene>
<reference evidence="2 3" key="1">
    <citation type="journal article" date="2019" name="Genome Biol. Evol.">
        <title>Insights into the evolution of the New World diploid cottons (Gossypium, subgenus Houzingenia) based on genome sequencing.</title>
        <authorList>
            <person name="Grover C.E."/>
            <person name="Arick M.A. 2nd"/>
            <person name="Thrash A."/>
            <person name="Conover J.L."/>
            <person name="Sanders W.S."/>
            <person name="Peterson D.G."/>
            <person name="Frelichowski J.E."/>
            <person name="Scheffler J.A."/>
            <person name="Scheffler B.E."/>
            <person name="Wendel J.F."/>
        </authorList>
    </citation>
    <scope>NUCLEOTIDE SEQUENCE [LARGE SCALE GENOMIC DNA]</scope>
    <source>
        <strain evidence="2">27</strain>
        <tissue evidence="2">Leaf</tissue>
    </source>
</reference>
<organism evidence="2 3">
    <name type="scientific">Gossypium davidsonii</name>
    <name type="common">Davidson's cotton</name>
    <name type="synonym">Gossypium klotzschianum subsp. davidsonii</name>
    <dbReference type="NCBI Taxonomy" id="34287"/>
    <lineage>
        <taxon>Eukaryota</taxon>
        <taxon>Viridiplantae</taxon>
        <taxon>Streptophyta</taxon>
        <taxon>Embryophyta</taxon>
        <taxon>Tracheophyta</taxon>
        <taxon>Spermatophyta</taxon>
        <taxon>Magnoliopsida</taxon>
        <taxon>eudicotyledons</taxon>
        <taxon>Gunneridae</taxon>
        <taxon>Pentapetalae</taxon>
        <taxon>rosids</taxon>
        <taxon>malvids</taxon>
        <taxon>Malvales</taxon>
        <taxon>Malvaceae</taxon>
        <taxon>Malvoideae</taxon>
        <taxon>Gossypium</taxon>
    </lineage>
</organism>
<dbReference type="AlphaFoldDB" id="A0A7J8TGX9"/>
<evidence type="ECO:0000313" key="3">
    <source>
        <dbReference type="Proteomes" id="UP000593561"/>
    </source>
</evidence>
<dbReference type="Pfam" id="PF14111">
    <property type="entry name" value="DUF4283"/>
    <property type="match status" value="1"/>
</dbReference>
<dbReference type="EMBL" id="JABFAC010248473">
    <property type="protein sequence ID" value="MBA0637449.1"/>
    <property type="molecule type" value="Genomic_DNA"/>
</dbReference>
<comment type="caution">
    <text evidence="2">The sequence shown here is derived from an EMBL/GenBank/DDBJ whole genome shotgun (WGS) entry which is preliminary data.</text>
</comment>